<keyword evidence="3" id="KW-1185">Reference proteome</keyword>
<name>A0A366HP74_9BACT</name>
<dbReference type="AlphaFoldDB" id="A0A366HP74"/>
<feature type="region of interest" description="Disordered" evidence="1">
    <location>
        <begin position="142"/>
        <end position="175"/>
    </location>
</feature>
<evidence type="ECO:0000313" key="3">
    <source>
        <dbReference type="Proteomes" id="UP000253426"/>
    </source>
</evidence>
<proteinExistence type="predicted"/>
<evidence type="ECO:0000313" key="2">
    <source>
        <dbReference type="EMBL" id="RBP44250.1"/>
    </source>
</evidence>
<protein>
    <submittedName>
        <fullName evidence="2">Uncharacterized protein</fullName>
    </submittedName>
</protein>
<comment type="caution">
    <text evidence="2">The sequence shown here is derived from an EMBL/GenBank/DDBJ whole genome shotgun (WGS) entry which is preliminary data.</text>
</comment>
<feature type="compositionally biased region" description="Low complexity" evidence="1">
    <location>
        <begin position="116"/>
        <end position="129"/>
    </location>
</feature>
<evidence type="ECO:0000256" key="1">
    <source>
        <dbReference type="SAM" id="MobiDB-lite"/>
    </source>
</evidence>
<dbReference type="EMBL" id="QNRR01000004">
    <property type="protein sequence ID" value="RBP44250.1"/>
    <property type="molecule type" value="Genomic_DNA"/>
</dbReference>
<organism evidence="2 3">
    <name type="scientific">Roseimicrobium gellanilyticum</name>
    <dbReference type="NCBI Taxonomy" id="748857"/>
    <lineage>
        <taxon>Bacteria</taxon>
        <taxon>Pseudomonadati</taxon>
        <taxon>Verrucomicrobiota</taxon>
        <taxon>Verrucomicrobiia</taxon>
        <taxon>Verrucomicrobiales</taxon>
        <taxon>Verrucomicrobiaceae</taxon>
        <taxon>Roseimicrobium</taxon>
    </lineage>
</organism>
<gene>
    <name evidence="2" type="ORF">DES53_10469</name>
</gene>
<accession>A0A366HP74</accession>
<dbReference type="RefSeq" id="WP_113958674.1">
    <property type="nucleotide sequence ID" value="NZ_QNRR01000004.1"/>
</dbReference>
<dbReference type="Proteomes" id="UP000253426">
    <property type="component" value="Unassembled WGS sequence"/>
</dbReference>
<reference evidence="2 3" key="1">
    <citation type="submission" date="2018-06" db="EMBL/GenBank/DDBJ databases">
        <title>Genomic Encyclopedia of Type Strains, Phase IV (KMG-IV): sequencing the most valuable type-strain genomes for metagenomic binning, comparative biology and taxonomic classification.</title>
        <authorList>
            <person name="Goeker M."/>
        </authorList>
    </citation>
    <scope>NUCLEOTIDE SEQUENCE [LARGE SCALE GENOMIC DNA]</scope>
    <source>
        <strain evidence="2 3">DSM 25532</strain>
    </source>
</reference>
<sequence>MLKHLLSPLLAPLAARLEKLQNRMTQGFKRVESQQADAKQKTAERLNMLSRQVDEARNEFHRGFRIQEDFQQNLQSQLNEVLTLLRMQQGNRTVTHRPPTMPAQQVSPADSNHAKPLLSSDTPPTTTDPTLHDSMVEMMLGAGRDWLAAQGQHDAPAQEPLRPPASGPVSPTRSR</sequence>
<feature type="region of interest" description="Disordered" evidence="1">
    <location>
        <begin position="93"/>
        <end position="130"/>
    </location>
</feature>